<dbReference type="InterPro" id="IPR002104">
    <property type="entry name" value="Integrase_catalytic"/>
</dbReference>
<evidence type="ECO:0000256" key="1">
    <source>
        <dbReference type="ARBA" id="ARBA00023172"/>
    </source>
</evidence>
<accession>A0ABU2WU89</accession>
<organism evidence="4 5">
    <name type="scientific">Micromonospora reichwaldensis</name>
    <dbReference type="NCBI Taxonomy" id="3075516"/>
    <lineage>
        <taxon>Bacteria</taxon>
        <taxon>Bacillati</taxon>
        <taxon>Actinomycetota</taxon>
        <taxon>Actinomycetes</taxon>
        <taxon>Micromonosporales</taxon>
        <taxon>Micromonosporaceae</taxon>
        <taxon>Micromonospora</taxon>
    </lineage>
</organism>
<feature type="domain" description="Tyr recombinase" evidence="3">
    <location>
        <begin position="22"/>
        <end position="150"/>
    </location>
</feature>
<dbReference type="InterPro" id="IPR011010">
    <property type="entry name" value="DNA_brk_join_enz"/>
</dbReference>
<feature type="region of interest" description="Disordered" evidence="2">
    <location>
        <begin position="165"/>
        <end position="201"/>
    </location>
</feature>
<dbReference type="Pfam" id="PF00589">
    <property type="entry name" value="Phage_integrase"/>
    <property type="match status" value="1"/>
</dbReference>
<dbReference type="Proteomes" id="UP001180973">
    <property type="component" value="Unassembled WGS sequence"/>
</dbReference>
<dbReference type="Gene3D" id="1.10.443.10">
    <property type="entry name" value="Intergrase catalytic core"/>
    <property type="match status" value="1"/>
</dbReference>
<reference evidence="4" key="1">
    <citation type="submission" date="2023-09" db="EMBL/GenBank/DDBJ databases">
        <title>30 novel species of actinomycetes from the DSMZ collection.</title>
        <authorList>
            <person name="Nouioui I."/>
        </authorList>
    </citation>
    <scope>NUCLEOTIDE SEQUENCE</scope>
    <source>
        <strain evidence="4">DSM 115977</strain>
    </source>
</reference>
<sequence>MKTFLTGNTDERLYADCLRSLMGLRPAEVRGLRWSDIDFEAGTIRPATTLGHSSTARSRKKAKSAAGRRGLPMPAMVMKALKAFHTRQKKERLQAGDAYIASGYVLVDELGRPQRTDWLRRRVYELMAKLGMRKVRPYDARHACLTYLADVVLAAWAGHADVGNAGQAGLRPPRQQSPQGGRRPPRNTAVRVTPGPQTETVRAYVKRNSERALIRVGESRP</sequence>
<evidence type="ECO:0000313" key="4">
    <source>
        <dbReference type="EMBL" id="MDT0529164.1"/>
    </source>
</evidence>
<keyword evidence="5" id="KW-1185">Reference proteome</keyword>
<dbReference type="InterPro" id="IPR013762">
    <property type="entry name" value="Integrase-like_cat_sf"/>
</dbReference>
<evidence type="ECO:0000256" key="2">
    <source>
        <dbReference type="SAM" id="MobiDB-lite"/>
    </source>
</evidence>
<feature type="region of interest" description="Disordered" evidence="2">
    <location>
        <begin position="48"/>
        <end position="68"/>
    </location>
</feature>
<protein>
    <submittedName>
        <fullName evidence="4">Tyrosine-type recombinase/integrase</fullName>
    </submittedName>
</protein>
<comment type="caution">
    <text evidence="4">The sequence shown here is derived from an EMBL/GenBank/DDBJ whole genome shotgun (WGS) entry which is preliminary data.</text>
</comment>
<evidence type="ECO:0000313" key="5">
    <source>
        <dbReference type="Proteomes" id="UP001180973"/>
    </source>
</evidence>
<dbReference type="EMBL" id="JAVRFL010000008">
    <property type="protein sequence ID" value="MDT0529164.1"/>
    <property type="molecule type" value="Genomic_DNA"/>
</dbReference>
<dbReference type="SUPFAM" id="SSF56349">
    <property type="entry name" value="DNA breaking-rejoining enzymes"/>
    <property type="match status" value="1"/>
</dbReference>
<gene>
    <name evidence="4" type="ORF">RM555_09190</name>
</gene>
<evidence type="ECO:0000259" key="3">
    <source>
        <dbReference type="Pfam" id="PF00589"/>
    </source>
</evidence>
<keyword evidence="1" id="KW-0233">DNA recombination</keyword>
<proteinExistence type="predicted"/>
<name>A0ABU2WU89_9ACTN</name>
<dbReference type="RefSeq" id="WP_311411334.1">
    <property type="nucleotide sequence ID" value="NZ_JAVRFL010000008.1"/>
</dbReference>